<dbReference type="GO" id="GO:0000155">
    <property type="term" value="F:phosphorelay sensor kinase activity"/>
    <property type="evidence" value="ECO:0007669"/>
    <property type="project" value="InterPro"/>
</dbReference>
<evidence type="ECO:0000256" key="9">
    <source>
        <dbReference type="ARBA" id="ARBA00022840"/>
    </source>
</evidence>
<dbReference type="EC" id="2.7.13.3" evidence="2"/>
<dbReference type="GO" id="GO:0005524">
    <property type="term" value="F:ATP binding"/>
    <property type="evidence" value="ECO:0007669"/>
    <property type="project" value="UniProtKB-KW"/>
</dbReference>
<evidence type="ECO:0000259" key="15">
    <source>
        <dbReference type="PROSITE" id="PS50894"/>
    </source>
</evidence>
<proteinExistence type="predicted"/>
<dbReference type="Gene3D" id="1.20.120.160">
    <property type="entry name" value="HPT domain"/>
    <property type="match status" value="1"/>
</dbReference>
<dbReference type="InterPro" id="IPR008207">
    <property type="entry name" value="Sig_transdc_His_kin_Hpt_dom"/>
</dbReference>
<evidence type="ECO:0000256" key="5">
    <source>
        <dbReference type="ARBA" id="ARBA00022553"/>
    </source>
</evidence>
<reference evidence="16 17" key="1">
    <citation type="submission" date="2016-09" db="EMBL/GenBank/DDBJ databases">
        <authorList>
            <person name="Capua I."/>
            <person name="De Benedictis P."/>
            <person name="Joannis T."/>
            <person name="Lombin L.H."/>
            <person name="Cattoli G."/>
        </authorList>
    </citation>
    <scope>NUCLEOTIDE SEQUENCE [LARGE SCALE GENOMIC DNA]</scope>
    <source>
        <strain evidence="16 17">A7P-90m</strain>
    </source>
</reference>
<dbReference type="SMART" id="SM00260">
    <property type="entry name" value="CheW"/>
    <property type="match status" value="1"/>
</dbReference>
<dbReference type="InterPro" id="IPR036097">
    <property type="entry name" value="HisK_dim/P_sf"/>
</dbReference>
<evidence type="ECO:0000256" key="8">
    <source>
        <dbReference type="ARBA" id="ARBA00022777"/>
    </source>
</evidence>
<gene>
    <name evidence="16" type="ORF">SAMN05216323_10572</name>
</gene>
<evidence type="ECO:0000259" key="14">
    <source>
        <dbReference type="PROSITE" id="PS50851"/>
    </source>
</evidence>
<dbReference type="InterPro" id="IPR003594">
    <property type="entry name" value="HATPase_dom"/>
</dbReference>
<dbReference type="InterPro" id="IPR036061">
    <property type="entry name" value="CheW-like_dom_sf"/>
</dbReference>
<dbReference type="Pfam" id="PF01584">
    <property type="entry name" value="CheW"/>
    <property type="match status" value="1"/>
</dbReference>
<evidence type="ECO:0000256" key="2">
    <source>
        <dbReference type="ARBA" id="ARBA00012438"/>
    </source>
</evidence>
<keyword evidence="9" id="KW-0067">ATP-binding</keyword>
<dbReference type="SMART" id="SM01231">
    <property type="entry name" value="H-kinase_dim"/>
    <property type="match status" value="1"/>
</dbReference>
<dbReference type="AlphaFoldDB" id="A0A1G6Q129"/>
<feature type="domain" description="Histidine kinase" evidence="13">
    <location>
        <begin position="310"/>
        <end position="541"/>
    </location>
</feature>
<evidence type="ECO:0000256" key="10">
    <source>
        <dbReference type="ARBA" id="ARBA00023012"/>
    </source>
</evidence>
<evidence type="ECO:0000256" key="12">
    <source>
        <dbReference type="PROSITE-ProRule" id="PRU00110"/>
    </source>
</evidence>
<dbReference type="InterPro" id="IPR004105">
    <property type="entry name" value="CheA-like_dim"/>
</dbReference>
<evidence type="ECO:0000256" key="1">
    <source>
        <dbReference type="ARBA" id="ARBA00000085"/>
    </source>
</evidence>
<keyword evidence="10" id="KW-0902">Two-component regulatory system</keyword>
<dbReference type="InterPro" id="IPR002545">
    <property type="entry name" value="CheW-lke_dom"/>
</dbReference>
<name>A0A1G6Q129_9BACT</name>
<dbReference type="Proteomes" id="UP000199452">
    <property type="component" value="Unassembled WGS sequence"/>
</dbReference>
<evidence type="ECO:0000256" key="11">
    <source>
        <dbReference type="ARBA" id="ARBA00035100"/>
    </source>
</evidence>
<dbReference type="CDD" id="cd16916">
    <property type="entry name" value="HATPase_CheA-like"/>
    <property type="match status" value="1"/>
</dbReference>
<dbReference type="GO" id="GO:0005737">
    <property type="term" value="C:cytoplasm"/>
    <property type="evidence" value="ECO:0007669"/>
    <property type="project" value="InterPro"/>
</dbReference>
<organism evidence="16 17">
    <name type="scientific">Williamwhitmania taraxaci</name>
    <dbReference type="NCBI Taxonomy" id="1640674"/>
    <lineage>
        <taxon>Bacteria</taxon>
        <taxon>Pseudomonadati</taxon>
        <taxon>Bacteroidota</taxon>
        <taxon>Bacteroidia</taxon>
        <taxon>Bacteroidales</taxon>
        <taxon>Williamwhitmaniaceae</taxon>
        <taxon>Williamwhitmania</taxon>
    </lineage>
</organism>
<evidence type="ECO:0000256" key="3">
    <source>
        <dbReference type="ARBA" id="ARBA00021495"/>
    </source>
</evidence>
<dbReference type="InterPro" id="IPR036641">
    <property type="entry name" value="HPT_dom_sf"/>
</dbReference>
<dbReference type="PROSITE" id="PS50109">
    <property type="entry name" value="HIS_KIN"/>
    <property type="match status" value="1"/>
</dbReference>
<dbReference type="Gene3D" id="2.30.30.40">
    <property type="entry name" value="SH3 Domains"/>
    <property type="match status" value="1"/>
</dbReference>
<dbReference type="CDD" id="cd00088">
    <property type="entry name" value="HPT"/>
    <property type="match status" value="1"/>
</dbReference>
<dbReference type="OrthoDB" id="1931120at2"/>
<dbReference type="PRINTS" id="PR00344">
    <property type="entry name" value="BCTRLSENSOR"/>
</dbReference>
<dbReference type="InterPro" id="IPR037006">
    <property type="entry name" value="CheA-like_homodim_sf"/>
</dbReference>
<dbReference type="SUPFAM" id="SSF50341">
    <property type="entry name" value="CheW-like"/>
    <property type="match status" value="1"/>
</dbReference>
<dbReference type="SUPFAM" id="SSF47226">
    <property type="entry name" value="Histidine-containing phosphotransfer domain, HPT domain"/>
    <property type="match status" value="1"/>
</dbReference>
<evidence type="ECO:0000313" key="17">
    <source>
        <dbReference type="Proteomes" id="UP000199452"/>
    </source>
</evidence>
<dbReference type="Gene3D" id="3.30.565.10">
    <property type="entry name" value="Histidine kinase-like ATPase, C-terminal domain"/>
    <property type="match status" value="1"/>
</dbReference>
<keyword evidence="5 12" id="KW-0597">Phosphoprotein</keyword>
<feature type="modified residue" description="Phosphohistidine" evidence="12">
    <location>
        <position position="44"/>
    </location>
</feature>
<dbReference type="SMART" id="SM00073">
    <property type="entry name" value="HPT"/>
    <property type="match status" value="1"/>
</dbReference>
<comment type="catalytic activity">
    <reaction evidence="1">
        <text>ATP + protein L-histidine = ADP + protein N-phospho-L-histidine.</text>
        <dbReference type="EC" id="2.7.13.3"/>
    </reaction>
</comment>
<dbReference type="Pfam" id="PF01627">
    <property type="entry name" value="Hpt"/>
    <property type="match status" value="1"/>
</dbReference>
<dbReference type="PROSITE" id="PS50851">
    <property type="entry name" value="CHEW"/>
    <property type="match status" value="1"/>
</dbReference>
<protein>
    <recommendedName>
        <fullName evidence="3">Chemotaxis protein CheA</fullName>
        <ecNumber evidence="2">2.7.13.3</ecNumber>
    </recommendedName>
</protein>
<evidence type="ECO:0000256" key="4">
    <source>
        <dbReference type="ARBA" id="ARBA00022500"/>
    </source>
</evidence>
<dbReference type="SUPFAM" id="SSF47384">
    <property type="entry name" value="Homodimeric domain of signal transducing histidine kinase"/>
    <property type="match status" value="1"/>
</dbReference>
<dbReference type="InterPro" id="IPR036890">
    <property type="entry name" value="HATPase_C_sf"/>
</dbReference>
<evidence type="ECO:0000259" key="13">
    <source>
        <dbReference type="PROSITE" id="PS50109"/>
    </source>
</evidence>
<sequence>MDNFKKKFIEEAIDLINSLEKALLTLEDNPEDSSIIQQVFRIMHTLKGNSSMFGFTKMDQFTHELETLYDNIRNGKVKVNRAILDVTLDSVDHLKVLLEEDTDNSVETLAHHTELLGRIATLISSSPLQTEKIALPEKKKEIAGGIHTYYIYFEPNEDIFQNGTNPLYLIDELHSLGQAKAFAHLNRVPSFDTIKREVCYAYWEVILSTSHDVNAISDVFIFVEDECILDISQIADKNLLADDLFVAEITRISDEQNDIGIAEVQRLASKVKTIQIKDDLANVIRGKAKTKEALISSIRVSADKLDQLMNLVSELVTTQARLTLFSEQNSVPGLPAIAENVQKLSRQLRDNAFSIVLIPIENMLTRFQRLVRDLSKELGKDVVFLAEGAETELDKTIVEGLTDPLMHILRNSLDHGIEDAELRQKLGKPKQGKIVLKAFYSGANVHIQIHDDGAGIDLEMIRQKALSLNLISPDKKLTPKEIYDLIFLPGFTTAKKVTDVSGRGVGMDVVRRKIADIRGEVEIDSEVGVGTTITIKLPLTLSIIDGLLVSINEVFYVIPLTVVDKIFAVDHHALVDTFNNVIVLDGVQVPFFYLRKEFGEPINDVSHEEVVVVKYEEKRVGLAVDSVIGEYQAVLKPLGRYFKAQEMISGATILGDGTVALVMDTNKMIKSFLSSLDE</sequence>
<dbReference type="InterPro" id="IPR051315">
    <property type="entry name" value="Bact_Chemotaxis_CheA"/>
</dbReference>
<dbReference type="EMBL" id="FMYP01000057">
    <property type="protein sequence ID" value="SDC86063.1"/>
    <property type="molecule type" value="Genomic_DNA"/>
</dbReference>
<comment type="function">
    <text evidence="11">Involved in the transmission of sensory signals from the chemoreceptors to the flagellar motors. CheA is autophosphorylated; it can transfer its phosphate group to either CheB or CheY.</text>
</comment>
<keyword evidence="17" id="KW-1185">Reference proteome</keyword>
<dbReference type="Pfam" id="PF02518">
    <property type="entry name" value="HATPase_c"/>
    <property type="match status" value="1"/>
</dbReference>
<dbReference type="Gene3D" id="1.10.287.560">
    <property type="entry name" value="Histidine kinase CheA-like, homodimeric domain"/>
    <property type="match status" value="1"/>
</dbReference>
<feature type="domain" description="HPt" evidence="15">
    <location>
        <begin position="1"/>
        <end position="101"/>
    </location>
</feature>
<dbReference type="Pfam" id="PF02895">
    <property type="entry name" value="H-kinase_dim"/>
    <property type="match status" value="1"/>
</dbReference>
<keyword evidence="8 16" id="KW-0418">Kinase</keyword>
<dbReference type="RefSeq" id="WP_092439786.1">
    <property type="nucleotide sequence ID" value="NZ_FMYP01000057.1"/>
</dbReference>
<dbReference type="PANTHER" id="PTHR43395:SF10">
    <property type="entry name" value="CHEMOTAXIS PROTEIN CHEA"/>
    <property type="match status" value="1"/>
</dbReference>
<keyword evidence="4" id="KW-0145">Chemotaxis</keyword>
<accession>A0A1G6Q129</accession>
<dbReference type="GO" id="GO:0006935">
    <property type="term" value="P:chemotaxis"/>
    <property type="evidence" value="ECO:0007669"/>
    <property type="project" value="UniProtKB-KW"/>
</dbReference>
<evidence type="ECO:0000313" key="16">
    <source>
        <dbReference type="EMBL" id="SDC86063.1"/>
    </source>
</evidence>
<dbReference type="InterPro" id="IPR005467">
    <property type="entry name" value="His_kinase_dom"/>
</dbReference>
<dbReference type="InterPro" id="IPR004358">
    <property type="entry name" value="Sig_transdc_His_kin-like_C"/>
</dbReference>
<evidence type="ECO:0000256" key="6">
    <source>
        <dbReference type="ARBA" id="ARBA00022679"/>
    </source>
</evidence>
<keyword evidence="7" id="KW-0547">Nucleotide-binding</keyword>
<dbReference type="PANTHER" id="PTHR43395">
    <property type="entry name" value="SENSOR HISTIDINE KINASE CHEA"/>
    <property type="match status" value="1"/>
</dbReference>
<dbReference type="SMART" id="SM00387">
    <property type="entry name" value="HATPase_c"/>
    <property type="match status" value="1"/>
</dbReference>
<dbReference type="SUPFAM" id="SSF55874">
    <property type="entry name" value="ATPase domain of HSP90 chaperone/DNA topoisomerase II/histidine kinase"/>
    <property type="match status" value="1"/>
</dbReference>
<evidence type="ECO:0000256" key="7">
    <source>
        <dbReference type="ARBA" id="ARBA00022741"/>
    </source>
</evidence>
<feature type="domain" description="CheW-like" evidence="14">
    <location>
        <begin position="543"/>
        <end position="674"/>
    </location>
</feature>
<dbReference type="FunFam" id="3.30.565.10:FF:000016">
    <property type="entry name" value="Chemotaxis protein CheA, putative"/>
    <property type="match status" value="1"/>
</dbReference>
<dbReference type="STRING" id="1640674.SAMN05216323_10572"/>
<dbReference type="PROSITE" id="PS50894">
    <property type="entry name" value="HPT"/>
    <property type="match status" value="1"/>
</dbReference>
<keyword evidence="6" id="KW-0808">Transferase</keyword>